<dbReference type="RefSeq" id="WP_369743991.1">
    <property type="nucleotide sequence ID" value="NZ_CP165718.1"/>
</dbReference>
<protein>
    <submittedName>
        <fullName evidence="6">Multiheme c-type cytochrome</fullName>
    </submittedName>
</protein>
<dbReference type="InterPro" id="IPR051829">
    <property type="entry name" value="Multiheme_Cytochr_ET"/>
</dbReference>
<dbReference type="InterPro" id="IPR016024">
    <property type="entry name" value="ARM-type_fold"/>
</dbReference>
<feature type="domain" description="Cytochrome c-552/4" evidence="5">
    <location>
        <begin position="148"/>
        <end position="188"/>
    </location>
</feature>
<dbReference type="PANTHER" id="PTHR35038">
    <property type="entry name" value="DISSIMILATORY SULFITE REDUCTASE SIRA"/>
    <property type="match status" value="1"/>
</dbReference>
<dbReference type="SMART" id="SM00028">
    <property type="entry name" value="TPR"/>
    <property type="match status" value="2"/>
</dbReference>
<dbReference type="InterPro" id="IPR011989">
    <property type="entry name" value="ARM-like"/>
</dbReference>
<reference evidence="6" key="1">
    <citation type="submission" date="2024-07" db="EMBL/GenBank/DDBJ databases">
        <title>Whole genome sequence of bacterial strains from algal surface.</title>
        <authorList>
            <person name="Kumar P."/>
        </authorList>
    </citation>
    <scope>NUCLEOTIDE SEQUENCE</scope>
    <source>
        <strain evidence="6">PP-1MA</strain>
    </source>
</reference>
<evidence type="ECO:0000256" key="1">
    <source>
        <dbReference type="ARBA" id="ARBA00022729"/>
    </source>
</evidence>
<name>A0AB39XCV7_9GAMM</name>
<accession>A0AB39XCV7</accession>
<dbReference type="SUPFAM" id="SSF48695">
    <property type="entry name" value="Multiheme cytochromes"/>
    <property type="match status" value="1"/>
</dbReference>
<dbReference type="PROSITE" id="PS50005">
    <property type="entry name" value="TPR"/>
    <property type="match status" value="1"/>
</dbReference>
<feature type="chain" id="PRO_5044309901" evidence="3">
    <location>
        <begin position="26"/>
        <end position="715"/>
    </location>
</feature>
<dbReference type="Gene3D" id="1.10.780.10">
    <property type="entry name" value="Hydroxylamine Oxidoreductase, Chain A, domain 1"/>
    <property type="match status" value="1"/>
</dbReference>
<dbReference type="InterPro" id="IPR023155">
    <property type="entry name" value="Cyt_c-552/4"/>
</dbReference>
<feature type="domain" description="Cytochrome c-552/4" evidence="5">
    <location>
        <begin position="50"/>
        <end position="78"/>
    </location>
</feature>
<dbReference type="Gene3D" id="1.10.1130.10">
    <property type="entry name" value="Flavocytochrome C3, Chain A"/>
    <property type="match status" value="2"/>
</dbReference>
<feature type="signal peptide" evidence="3">
    <location>
        <begin position="1"/>
        <end position="25"/>
    </location>
</feature>
<dbReference type="InterPro" id="IPR021133">
    <property type="entry name" value="HEAT_type_2"/>
</dbReference>
<dbReference type="EMBL" id="CP165718">
    <property type="protein sequence ID" value="XDV10583.1"/>
    <property type="molecule type" value="Genomic_DNA"/>
</dbReference>
<dbReference type="InterPro" id="IPR036280">
    <property type="entry name" value="Multihaem_cyt_sf"/>
</dbReference>
<dbReference type="InterPro" id="IPR010177">
    <property type="entry name" value="Paired_CXXCH_1"/>
</dbReference>
<keyword evidence="2" id="KW-0802">TPR repeat</keyword>
<dbReference type="Gene3D" id="1.25.10.10">
    <property type="entry name" value="Leucine-rich Repeat Variant"/>
    <property type="match status" value="1"/>
</dbReference>
<gene>
    <name evidence="6" type="ORF">AB8S08_05210</name>
</gene>
<evidence type="ECO:0000313" key="6">
    <source>
        <dbReference type="EMBL" id="XDV10583.1"/>
    </source>
</evidence>
<keyword evidence="1 3" id="KW-0732">Signal</keyword>
<evidence type="ECO:0000256" key="3">
    <source>
        <dbReference type="SAM" id="SignalP"/>
    </source>
</evidence>
<dbReference type="Gene3D" id="1.25.40.10">
    <property type="entry name" value="Tetratricopeptide repeat domain"/>
    <property type="match status" value="1"/>
</dbReference>
<sequence>MLVRQGLSYMIGLALLLGLSATGSATVSATASATVSATKASPAWVDESNCKSCHQQADQQWRNSHHAKALTPANNDHKLPLGELKATEQPAWLIGYEPLQQVLIANPDGRLQAHHLAFATEQQTWFDLYPEVADNPDHPLHWRQPVHLANTQCLSCHVSNYQTQYQPKTDTFASSWQQLGVGCQSCHGPAGNHQADGGGFELSLAASDQQLQVCAQCHSRRNELLPFQPNVGVHQQFLISPLRADLYEVDGKILDEVFEYGSFVQSRMHQAGVTCSDCHNPHSGELRAPANAVCSQCHNPAGTPKLIADTPRTIDFNKLQGQAFASPAHHFHPADSAGAQCVNCHMPGRVYMGNDLRHDHSFSSPNPAQALALEHSDACLGCHQDKPAAEVVAAFARWYPDAEPRDGGYAQALYRAREGLPGAAEGLLKQLQAGQQPAIRHAALLAELGHYPSLAAQQQVAAGLTHPDAWVRRAAIEVAPALFNPAWLMPQLSKLLADPELAVRMTAVEQLLAQDYPFKAAAEGAALAEYSELQQHHLGTAQGHYNQSLVAATLGFEAQVQHDLQAALQRNGHYIPALIGLAQWLEKSDTKAAQQLLVSAQQQQGEAAEIAFALALMLIRQGEMAAGLEQLQQTVALAPDNAHYSYVLAIALYDNGQHEAAMDRLRTALAQAPQQRHLRLALWQYSNDINERERLMEQLRQLNPFDPLINSPARY</sequence>
<feature type="domain" description="Doubled CXXCH motif" evidence="4">
    <location>
        <begin position="274"/>
        <end position="301"/>
    </location>
</feature>
<dbReference type="Pfam" id="PF09699">
    <property type="entry name" value="Paired_CXXCH_1"/>
    <property type="match status" value="1"/>
</dbReference>
<dbReference type="Pfam" id="PF13435">
    <property type="entry name" value="Cytochrome_C554"/>
    <property type="match status" value="2"/>
</dbReference>
<dbReference type="AlphaFoldDB" id="A0AB39XCV7"/>
<feature type="repeat" description="TPR" evidence="2">
    <location>
        <begin position="608"/>
        <end position="641"/>
    </location>
</feature>
<dbReference type="SUPFAM" id="SSF48452">
    <property type="entry name" value="TPR-like"/>
    <property type="match status" value="1"/>
</dbReference>
<proteinExistence type="predicted"/>
<dbReference type="InterPro" id="IPR019734">
    <property type="entry name" value="TPR_rpt"/>
</dbReference>
<dbReference type="SUPFAM" id="SSF48371">
    <property type="entry name" value="ARM repeat"/>
    <property type="match status" value="1"/>
</dbReference>
<evidence type="ECO:0000259" key="4">
    <source>
        <dbReference type="Pfam" id="PF09699"/>
    </source>
</evidence>
<dbReference type="PROSITE" id="PS50077">
    <property type="entry name" value="HEAT_REPEAT"/>
    <property type="match status" value="1"/>
</dbReference>
<organism evidence="6">
    <name type="scientific">Pseudidiomarina sp. PP-1MA</name>
    <dbReference type="NCBI Taxonomy" id="3237706"/>
    <lineage>
        <taxon>Bacteria</taxon>
        <taxon>Pseudomonadati</taxon>
        <taxon>Pseudomonadota</taxon>
        <taxon>Gammaproteobacteria</taxon>
        <taxon>Alteromonadales</taxon>
        <taxon>Idiomarinaceae</taxon>
        <taxon>Pseudidiomarina</taxon>
    </lineage>
</organism>
<evidence type="ECO:0000256" key="2">
    <source>
        <dbReference type="PROSITE-ProRule" id="PRU00339"/>
    </source>
</evidence>
<dbReference type="InterPro" id="IPR011990">
    <property type="entry name" value="TPR-like_helical_dom_sf"/>
</dbReference>
<dbReference type="Pfam" id="PF14561">
    <property type="entry name" value="TPR_20"/>
    <property type="match status" value="1"/>
</dbReference>
<evidence type="ECO:0000259" key="5">
    <source>
        <dbReference type="Pfam" id="PF13435"/>
    </source>
</evidence>
<dbReference type="PANTHER" id="PTHR35038:SF8">
    <property type="entry name" value="C-TYPE POLYHEME CYTOCHROME OMCC"/>
    <property type="match status" value="1"/>
</dbReference>